<gene>
    <name evidence="2" type="ordered locus">Sfum_3464</name>
</gene>
<dbReference type="Proteomes" id="UP000001784">
    <property type="component" value="Chromosome"/>
</dbReference>
<dbReference type="OrthoDB" id="5515503at2"/>
<dbReference type="KEGG" id="sfu:Sfum_3464"/>
<evidence type="ECO:0000313" key="3">
    <source>
        <dbReference type="Proteomes" id="UP000001784"/>
    </source>
</evidence>
<keyword evidence="1" id="KW-1133">Transmembrane helix</keyword>
<feature type="transmembrane region" description="Helical" evidence="1">
    <location>
        <begin position="29"/>
        <end position="53"/>
    </location>
</feature>
<evidence type="ECO:0008006" key="4">
    <source>
        <dbReference type="Google" id="ProtNLM"/>
    </source>
</evidence>
<dbReference type="AlphaFoldDB" id="A0LNY3"/>
<evidence type="ECO:0000313" key="2">
    <source>
        <dbReference type="EMBL" id="ABK19135.1"/>
    </source>
</evidence>
<dbReference type="STRING" id="335543.Sfum_3464"/>
<dbReference type="HOGENOM" id="CLU_2119922_0_0_7"/>
<protein>
    <recommendedName>
        <fullName evidence="4">Cell division protein FtsL</fullName>
    </recommendedName>
</protein>
<dbReference type="RefSeq" id="WP_011700260.1">
    <property type="nucleotide sequence ID" value="NC_008554.1"/>
</dbReference>
<evidence type="ECO:0000256" key="1">
    <source>
        <dbReference type="SAM" id="Phobius"/>
    </source>
</evidence>
<dbReference type="EMBL" id="CP000478">
    <property type="protein sequence ID" value="ABK19135.1"/>
    <property type="molecule type" value="Genomic_DNA"/>
</dbReference>
<name>A0LNY3_SYNFM</name>
<keyword evidence="1" id="KW-0472">Membrane</keyword>
<organism evidence="2 3">
    <name type="scientific">Syntrophobacter fumaroxidans (strain DSM 10017 / MPOB)</name>
    <dbReference type="NCBI Taxonomy" id="335543"/>
    <lineage>
        <taxon>Bacteria</taxon>
        <taxon>Pseudomonadati</taxon>
        <taxon>Thermodesulfobacteriota</taxon>
        <taxon>Syntrophobacteria</taxon>
        <taxon>Syntrophobacterales</taxon>
        <taxon>Syntrophobacteraceae</taxon>
        <taxon>Syntrophobacter</taxon>
    </lineage>
</organism>
<keyword evidence="3" id="KW-1185">Reference proteome</keyword>
<proteinExistence type="predicted"/>
<dbReference type="InParanoid" id="A0LNY3"/>
<accession>A0LNY3</accession>
<keyword evidence="1" id="KW-0812">Transmembrane</keyword>
<reference evidence="2 3" key="1">
    <citation type="submission" date="2006-10" db="EMBL/GenBank/DDBJ databases">
        <title>Complete sequence of Syntrophobacter fumaroxidans MPOB.</title>
        <authorList>
            <consortium name="US DOE Joint Genome Institute"/>
            <person name="Copeland A."/>
            <person name="Lucas S."/>
            <person name="Lapidus A."/>
            <person name="Barry K."/>
            <person name="Detter J.C."/>
            <person name="Glavina del Rio T."/>
            <person name="Hammon N."/>
            <person name="Israni S."/>
            <person name="Pitluck S."/>
            <person name="Goltsman E.G."/>
            <person name="Martinez M."/>
            <person name="Schmutz J."/>
            <person name="Larimer F."/>
            <person name="Land M."/>
            <person name="Hauser L."/>
            <person name="Kyrpides N."/>
            <person name="Kim E."/>
            <person name="Boone D.R."/>
            <person name="Brockman F."/>
            <person name="Culley D."/>
            <person name="Ferry J."/>
            <person name="Gunsalus R."/>
            <person name="McInerney M.J."/>
            <person name="Morrison M."/>
            <person name="Plugge C."/>
            <person name="Rohlin L."/>
            <person name="Scholten J."/>
            <person name="Sieber J."/>
            <person name="Stams A.J.M."/>
            <person name="Worm P."/>
            <person name="Henstra A.M."/>
            <person name="Richardson P."/>
        </authorList>
    </citation>
    <scope>NUCLEOTIDE SEQUENCE [LARGE SCALE GENOMIC DNA]</scope>
    <source>
        <strain evidence="3">DSM 10017 / MPOB</strain>
    </source>
</reference>
<sequence>MSLRVDTKLRFGGDFDPIETSTSGIEVKLWLASSAFLVLVFVTCAIFYVWLYIQQVQNGYRLARYFQEHDQLITIQRKLRLEWSRFQDPYLLEEMGRKQFGLNPPKPDQKMTMR</sequence>